<accession>A0A915ZEV3</accession>
<protein>
    <submittedName>
        <fullName evidence="1">Uncharacterized protein</fullName>
    </submittedName>
</protein>
<comment type="caution">
    <text evidence="1">The sequence shown here is derived from an EMBL/GenBank/DDBJ whole genome shotgun (WGS) entry which is preliminary data.</text>
</comment>
<sequence>MNNTNDIYVFFIHYLIPLKIKLSSTGHKSHDSVMCKRRKLKALSQNSSWEIKPTYLDINLRNIRVRLINDIEY</sequence>
<evidence type="ECO:0000313" key="1">
    <source>
        <dbReference type="EMBL" id="CAB5371639.1"/>
    </source>
</evidence>
<dbReference type="Proteomes" id="UP000684084">
    <property type="component" value="Unassembled WGS sequence"/>
</dbReference>
<dbReference type="EMBL" id="CAGKOT010000029">
    <property type="protein sequence ID" value="CAB5371639.1"/>
    <property type="molecule type" value="Genomic_DNA"/>
</dbReference>
<organism evidence="1 2">
    <name type="scientific">Rhizophagus irregularis</name>
    <dbReference type="NCBI Taxonomy" id="588596"/>
    <lineage>
        <taxon>Eukaryota</taxon>
        <taxon>Fungi</taxon>
        <taxon>Fungi incertae sedis</taxon>
        <taxon>Mucoromycota</taxon>
        <taxon>Glomeromycotina</taxon>
        <taxon>Glomeromycetes</taxon>
        <taxon>Glomerales</taxon>
        <taxon>Glomeraceae</taxon>
        <taxon>Rhizophagus</taxon>
    </lineage>
</organism>
<proteinExistence type="predicted"/>
<gene>
    <name evidence="1" type="ORF">CHRIB12_LOCUS13218</name>
</gene>
<dbReference type="OrthoDB" id="10269892at2759"/>
<evidence type="ECO:0000313" key="2">
    <source>
        <dbReference type="Proteomes" id="UP000684084"/>
    </source>
</evidence>
<dbReference type="AlphaFoldDB" id="A0A915ZEV3"/>
<name>A0A915ZEV3_9GLOM</name>
<reference evidence="1" key="1">
    <citation type="submission" date="2020-05" db="EMBL/GenBank/DDBJ databases">
        <authorList>
            <person name="Rincon C."/>
            <person name="Sanders R I."/>
            <person name="Robbins C."/>
            <person name="Chaturvedi A."/>
        </authorList>
    </citation>
    <scope>NUCLEOTIDE SEQUENCE</scope>
    <source>
        <strain evidence="1">CHB12</strain>
    </source>
</reference>